<evidence type="ECO:0000256" key="6">
    <source>
        <dbReference type="ARBA" id="ARBA00023136"/>
    </source>
</evidence>
<proteinExistence type="predicted"/>
<dbReference type="GO" id="GO:0071555">
    <property type="term" value="P:cell wall organization"/>
    <property type="evidence" value="ECO:0007669"/>
    <property type="project" value="UniProtKB-KW"/>
</dbReference>
<keyword evidence="10" id="KW-0961">Cell wall biogenesis/degradation</keyword>
<name>J4IBL7_9APHY</name>
<keyword evidence="4" id="KW-0336">GPI-anchor</keyword>
<feature type="signal peptide" evidence="16">
    <location>
        <begin position="1"/>
        <end position="20"/>
    </location>
</feature>
<dbReference type="InParanoid" id="J4IBL7"/>
<evidence type="ECO:0000256" key="11">
    <source>
        <dbReference type="ARBA" id="ARBA00023326"/>
    </source>
</evidence>
<dbReference type="GO" id="GO:0000272">
    <property type="term" value="P:polysaccharide catabolic process"/>
    <property type="evidence" value="ECO:0007669"/>
    <property type="project" value="UniProtKB-KW"/>
</dbReference>
<keyword evidence="9" id="KW-0449">Lipoprotein</keyword>
<reference evidence="18 19" key="1">
    <citation type="journal article" date="2012" name="Appl. Environ. Microbiol.">
        <title>Short-read sequencing for genomic analysis of the brown rot fungus Fibroporia radiculosa.</title>
        <authorList>
            <person name="Tang J.D."/>
            <person name="Perkins A.D."/>
            <person name="Sonstegard T.S."/>
            <person name="Schroeder S.G."/>
            <person name="Burgess S.C."/>
            <person name="Diehl S.V."/>
        </authorList>
    </citation>
    <scope>NUCLEOTIDE SEQUENCE [LARGE SCALE GENOMIC DNA]</scope>
    <source>
        <strain evidence="18 19">TFFH 294</strain>
    </source>
</reference>
<comment type="subcellular location">
    <subcellularLocation>
        <location evidence="2">Cell membrane</location>
        <topology evidence="2">Lipid-anchor</topology>
        <topology evidence="2">GPI-anchor</topology>
    </subcellularLocation>
</comment>
<dbReference type="Gene3D" id="3.20.20.370">
    <property type="entry name" value="Glycoside hydrolase/deacetylase"/>
    <property type="match status" value="1"/>
</dbReference>
<evidence type="ECO:0000256" key="3">
    <source>
        <dbReference type="ARBA" id="ARBA00022475"/>
    </source>
</evidence>
<dbReference type="InterPro" id="IPR050248">
    <property type="entry name" value="Polysacc_deacetylase_ArnD"/>
</dbReference>
<evidence type="ECO:0000256" key="7">
    <source>
        <dbReference type="ARBA" id="ARBA00023277"/>
    </source>
</evidence>
<gene>
    <name evidence="18" type="ORF">FIBRA_07075</name>
</gene>
<evidence type="ECO:0000256" key="8">
    <source>
        <dbReference type="ARBA" id="ARBA00023285"/>
    </source>
</evidence>
<dbReference type="Pfam" id="PF01522">
    <property type="entry name" value="Polysacc_deac_1"/>
    <property type="match status" value="1"/>
</dbReference>
<dbReference type="RefSeq" id="XP_012184164.1">
    <property type="nucleotide sequence ID" value="XM_012328774.1"/>
</dbReference>
<keyword evidence="19" id="KW-1185">Reference proteome</keyword>
<evidence type="ECO:0000256" key="16">
    <source>
        <dbReference type="SAM" id="SignalP"/>
    </source>
</evidence>
<organism evidence="18 19">
    <name type="scientific">Fibroporia radiculosa</name>
    <dbReference type="NCBI Taxonomy" id="599839"/>
    <lineage>
        <taxon>Eukaryota</taxon>
        <taxon>Fungi</taxon>
        <taxon>Dikarya</taxon>
        <taxon>Basidiomycota</taxon>
        <taxon>Agaricomycotina</taxon>
        <taxon>Agaricomycetes</taxon>
        <taxon>Polyporales</taxon>
        <taxon>Fibroporiaceae</taxon>
        <taxon>Fibroporia</taxon>
    </lineage>
</organism>
<evidence type="ECO:0000256" key="12">
    <source>
        <dbReference type="ARBA" id="ARBA00024056"/>
    </source>
</evidence>
<feature type="domain" description="NodB homology" evidence="17">
    <location>
        <begin position="129"/>
        <end position="316"/>
    </location>
</feature>
<evidence type="ECO:0000256" key="4">
    <source>
        <dbReference type="ARBA" id="ARBA00022622"/>
    </source>
</evidence>
<dbReference type="PROSITE" id="PS51677">
    <property type="entry name" value="NODB"/>
    <property type="match status" value="1"/>
</dbReference>
<evidence type="ECO:0000256" key="13">
    <source>
        <dbReference type="ARBA" id="ARBA00048494"/>
    </source>
</evidence>
<keyword evidence="15" id="KW-1133">Transmembrane helix</keyword>
<keyword evidence="11" id="KW-0624">Polysaccharide degradation</keyword>
<sequence length="441" mass="46907">MRFFLSVLLATSYALTAVLAHAPSKTQRRDTWYHDEDHPVHALFRRDPASPTASAAYPSHSPDPSNLPQAWIDALNAAMASGKIPDLPQSTMNPGRDPTYGSLDPNSPQVCSTTYQCKIDGDIWDGPNGTVGAGFDDGPLPPSTKLYSFLKQNNLHATHFMIGLNIVQYRTQFDIAVNTNEDDIAVHTWTHPYMTTLSNLQVLGELGWTMQIIHDLTGGRVPRFWRPPYGDSDVRVHAIALEVFGLTTIMWNYDTNDWALESGGTSMAAIKKSLQKWYGGSKSPGLIILEHELSDQSVEAYIDAFPLIAQNGWDVESVVRLFGGAYKNTSGADAEVGGSILVAEVGGTIGGDGSDGNAGGAGNADTAGAGGGNDSTPNVMAANASPNSPGSHTTEPTHTSGTSNAPTSPNAQKSSSAPWYGTGIVPWIMSLVGLVFAGLTF</sequence>
<dbReference type="PANTHER" id="PTHR10587:SF135">
    <property type="entry name" value="CHITIN DEACETYLASE 3"/>
    <property type="match status" value="1"/>
</dbReference>
<keyword evidence="7" id="KW-0119">Carbohydrate metabolism</keyword>
<comment type="cofactor">
    <cofactor evidence="1">
        <name>Co(2+)</name>
        <dbReference type="ChEBI" id="CHEBI:48828"/>
    </cofactor>
</comment>
<feature type="compositionally biased region" description="Gly residues" evidence="14">
    <location>
        <begin position="354"/>
        <end position="373"/>
    </location>
</feature>
<evidence type="ECO:0000256" key="5">
    <source>
        <dbReference type="ARBA" id="ARBA00023024"/>
    </source>
</evidence>
<dbReference type="AlphaFoldDB" id="J4IBL7"/>
<comment type="catalytic activity">
    <reaction evidence="13">
        <text>[(1-&gt;4)-N-acetyl-beta-D-glucosaminyl](n) + n H2O = chitosan + n acetate</text>
        <dbReference type="Rhea" id="RHEA:10464"/>
        <dbReference type="Rhea" id="RHEA-COMP:9593"/>
        <dbReference type="Rhea" id="RHEA-COMP:9597"/>
        <dbReference type="ChEBI" id="CHEBI:15377"/>
        <dbReference type="ChEBI" id="CHEBI:17029"/>
        <dbReference type="ChEBI" id="CHEBI:30089"/>
        <dbReference type="ChEBI" id="CHEBI:57704"/>
        <dbReference type="EC" id="3.5.1.41"/>
    </reaction>
    <physiologicalReaction direction="left-to-right" evidence="13">
        <dbReference type="Rhea" id="RHEA:10465"/>
    </physiologicalReaction>
</comment>
<keyword evidence="5" id="KW-0146">Chitin degradation</keyword>
<keyword evidence="3" id="KW-1003">Cell membrane</keyword>
<keyword evidence="4" id="KW-0325">Glycoprotein</keyword>
<dbReference type="SUPFAM" id="SSF88713">
    <property type="entry name" value="Glycoside hydrolase/deacetylase"/>
    <property type="match status" value="1"/>
</dbReference>
<dbReference type="EMBL" id="HE797170">
    <property type="protein sequence ID" value="CCM04881.1"/>
    <property type="molecule type" value="Genomic_DNA"/>
</dbReference>
<evidence type="ECO:0000313" key="19">
    <source>
        <dbReference type="Proteomes" id="UP000006352"/>
    </source>
</evidence>
<evidence type="ECO:0000256" key="15">
    <source>
        <dbReference type="SAM" id="Phobius"/>
    </source>
</evidence>
<keyword evidence="6 15" id="KW-0472">Membrane</keyword>
<evidence type="ECO:0000259" key="17">
    <source>
        <dbReference type="PROSITE" id="PS51677"/>
    </source>
</evidence>
<feature type="compositionally biased region" description="Polar residues" evidence="14">
    <location>
        <begin position="384"/>
        <end position="416"/>
    </location>
</feature>
<evidence type="ECO:0000256" key="1">
    <source>
        <dbReference type="ARBA" id="ARBA00001941"/>
    </source>
</evidence>
<dbReference type="GO" id="GO:0004099">
    <property type="term" value="F:chitin deacetylase activity"/>
    <property type="evidence" value="ECO:0007669"/>
    <property type="project" value="UniProtKB-EC"/>
</dbReference>
<evidence type="ECO:0000256" key="2">
    <source>
        <dbReference type="ARBA" id="ARBA00004609"/>
    </source>
</evidence>
<keyword evidence="8" id="KW-0170">Cobalt</keyword>
<dbReference type="STRING" id="599839.J4IBL7"/>
<dbReference type="OrthoDB" id="407355at2759"/>
<feature type="transmembrane region" description="Helical" evidence="15">
    <location>
        <begin position="419"/>
        <end position="439"/>
    </location>
</feature>
<protein>
    <recommendedName>
        <fullName evidence="12">chitin deacetylase</fullName>
        <ecNumber evidence="12">3.5.1.41</ecNumber>
    </recommendedName>
</protein>
<dbReference type="GO" id="GO:0009272">
    <property type="term" value="P:fungal-type cell wall biogenesis"/>
    <property type="evidence" value="ECO:0007669"/>
    <property type="project" value="UniProtKB-ARBA"/>
</dbReference>
<dbReference type="GO" id="GO:0006032">
    <property type="term" value="P:chitin catabolic process"/>
    <property type="evidence" value="ECO:0007669"/>
    <property type="project" value="UniProtKB-KW"/>
</dbReference>
<keyword evidence="16" id="KW-0732">Signal</keyword>
<dbReference type="InterPro" id="IPR011330">
    <property type="entry name" value="Glyco_hydro/deAcase_b/a-brl"/>
</dbReference>
<dbReference type="Proteomes" id="UP000006352">
    <property type="component" value="Unassembled WGS sequence"/>
</dbReference>
<dbReference type="GO" id="GO:0098552">
    <property type="term" value="C:side of membrane"/>
    <property type="evidence" value="ECO:0007669"/>
    <property type="project" value="UniProtKB-KW"/>
</dbReference>
<dbReference type="EC" id="3.5.1.41" evidence="12"/>
<evidence type="ECO:0000256" key="10">
    <source>
        <dbReference type="ARBA" id="ARBA00023316"/>
    </source>
</evidence>
<evidence type="ECO:0000256" key="9">
    <source>
        <dbReference type="ARBA" id="ARBA00023288"/>
    </source>
</evidence>
<dbReference type="GeneID" id="24099792"/>
<evidence type="ECO:0000256" key="14">
    <source>
        <dbReference type="SAM" id="MobiDB-lite"/>
    </source>
</evidence>
<feature type="region of interest" description="Disordered" evidence="14">
    <location>
        <begin position="354"/>
        <end position="416"/>
    </location>
</feature>
<dbReference type="InterPro" id="IPR002509">
    <property type="entry name" value="NODB_dom"/>
</dbReference>
<accession>J4IBL7</accession>
<dbReference type="HOGENOM" id="CLU_042090_2_0_1"/>
<dbReference type="GO" id="GO:0005886">
    <property type="term" value="C:plasma membrane"/>
    <property type="evidence" value="ECO:0007669"/>
    <property type="project" value="UniProtKB-SubCell"/>
</dbReference>
<keyword evidence="15" id="KW-0812">Transmembrane</keyword>
<evidence type="ECO:0000313" key="18">
    <source>
        <dbReference type="EMBL" id="CCM04881.1"/>
    </source>
</evidence>
<dbReference type="PANTHER" id="PTHR10587">
    <property type="entry name" value="GLYCOSYL TRANSFERASE-RELATED"/>
    <property type="match status" value="1"/>
</dbReference>
<feature type="chain" id="PRO_5003778507" description="chitin deacetylase" evidence="16">
    <location>
        <begin position="21"/>
        <end position="441"/>
    </location>
</feature>